<keyword evidence="4" id="KW-1185">Reference proteome</keyword>
<dbReference type="Proteomes" id="UP000801492">
    <property type="component" value="Unassembled WGS sequence"/>
</dbReference>
<dbReference type="InterPro" id="IPR029526">
    <property type="entry name" value="PGBD"/>
</dbReference>
<dbReference type="PANTHER" id="PTHR47272">
    <property type="entry name" value="DDE_TNP_1_7 DOMAIN-CONTAINING PROTEIN"/>
    <property type="match status" value="1"/>
</dbReference>
<protein>
    <recommendedName>
        <fullName evidence="2">PiggyBac transposable element-derived protein domain-containing protein</fullName>
    </recommendedName>
</protein>
<accession>A0A8K0CXD9</accession>
<name>A0A8K0CXD9_IGNLU</name>
<reference evidence="3" key="1">
    <citation type="submission" date="2019-08" db="EMBL/GenBank/DDBJ databases">
        <title>The genome of the North American firefly Photinus pyralis.</title>
        <authorList>
            <consortium name="Photinus pyralis genome working group"/>
            <person name="Fallon T.R."/>
            <person name="Sander Lower S.E."/>
            <person name="Weng J.-K."/>
        </authorList>
    </citation>
    <scope>NUCLEOTIDE SEQUENCE</scope>
    <source>
        <strain evidence="3">TRF0915ILg1</strain>
        <tissue evidence="3">Whole body</tissue>
    </source>
</reference>
<feature type="region of interest" description="Disordered" evidence="1">
    <location>
        <begin position="1"/>
        <end position="26"/>
    </location>
</feature>
<organism evidence="3 4">
    <name type="scientific">Ignelater luminosus</name>
    <name type="common">Cucubano</name>
    <name type="synonym">Pyrophorus luminosus</name>
    <dbReference type="NCBI Taxonomy" id="2038154"/>
    <lineage>
        <taxon>Eukaryota</taxon>
        <taxon>Metazoa</taxon>
        <taxon>Ecdysozoa</taxon>
        <taxon>Arthropoda</taxon>
        <taxon>Hexapoda</taxon>
        <taxon>Insecta</taxon>
        <taxon>Pterygota</taxon>
        <taxon>Neoptera</taxon>
        <taxon>Endopterygota</taxon>
        <taxon>Coleoptera</taxon>
        <taxon>Polyphaga</taxon>
        <taxon>Elateriformia</taxon>
        <taxon>Elateroidea</taxon>
        <taxon>Elateridae</taxon>
        <taxon>Agrypninae</taxon>
        <taxon>Pyrophorini</taxon>
        <taxon>Ignelater</taxon>
    </lineage>
</organism>
<comment type="caution">
    <text evidence="3">The sequence shown here is derived from an EMBL/GenBank/DDBJ whole genome shotgun (WGS) entry which is preliminary data.</text>
</comment>
<dbReference type="EMBL" id="VTPC01008218">
    <property type="protein sequence ID" value="KAF2893141.1"/>
    <property type="molecule type" value="Genomic_DNA"/>
</dbReference>
<gene>
    <name evidence="3" type="ORF">ILUMI_13032</name>
</gene>
<evidence type="ECO:0000313" key="3">
    <source>
        <dbReference type="EMBL" id="KAF2893141.1"/>
    </source>
</evidence>
<evidence type="ECO:0000259" key="2">
    <source>
        <dbReference type="Pfam" id="PF13843"/>
    </source>
</evidence>
<feature type="domain" description="PiggyBac transposable element-derived protein" evidence="2">
    <location>
        <begin position="85"/>
        <end position="149"/>
    </location>
</feature>
<dbReference type="Pfam" id="PF13843">
    <property type="entry name" value="DDE_Tnp_1_7"/>
    <property type="match status" value="1"/>
</dbReference>
<evidence type="ECO:0000256" key="1">
    <source>
        <dbReference type="SAM" id="MobiDB-lite"/>
    </source>
</evidence>
<proteinExistence type="predicted"/>
<dbReference type="AlphaFoldDB" id="A0A8K0CXD9"/>
<evidence type="ECO:0000313" key="4">
    <source>
        <dbReference type="Proteomes" id="UP000801492"/>
    </source>
</evidence>
<dbReference type="OrthoDB" id="118105at2759"/>
<dbReference type="PANTHER" id="PTHR47272:SF1">
    <property type="entry name" value="PIGGYBAC TRANSPOSABLE ELEMENT-DERIVED PROTEIN 3-LIKE"/>
    <property type="match status" value="1"/>
</dbReference>
<sequence>MLDDRDENPDYQPYEKKEHKKPMPEWTPNVDNYNEVNSLVNYFRNFLNGHQSNLYAVQKNPNKPLKTNEDKLEQFIGTCLYKNFLVQEGSIQPLPMFPDIGASSNIVLRMAEVIPQCCNHLLYFDNWFSSPNLFMELAKVGIDALDQANEQKRYRGATTLIPDLPAIHTGQF</sequence>
<feature type="compositionally biased region" description="Basic and acidic residues" evidence="1">
    <location>
        <begin position="13"/>
        <end position="23"/>
    </location>
</feature>